<comment type="similarity">
    <text evidence="8">Belongs to the NFYA/HAP2 subunit family.</text>
</comment>
<evidence type="ECO:0000256" key="3">
    <source>
        <dbReference type="ARBA" id="ARBA00023125"/>
    </source>
</evidence>
<keyword evidence="6 8" id="KW-0539">Nucleus</keyword>
<gene>
    <name evidence="10" type="primary">NFYA9_4</name>
    <name evidence="10" type="ORF">g.45663</name>
</gene>
<dbReference type="PANTHER" id="PTHR12632">
    <property type="entry name" value="TRANSCRIPTION FACTOR NF-Y ALPHA-RELATED"/>
    <property type="match status" value="1"/>
</dbReference>
<feature type="compositionally biased region" description="Polar residues" evidence="9">
    <location>
        <begin position="126"/>
        <end position="146"/>
    </location>
</feature>
<dbReference type="PROSITE" id="PS51152">
    <property type="entry name" value="NFYA_HAP2_2"/>
    <property type="match status" value="1"/>
</dbReference>
<feature type="compositionally biased region" description="Low complexity" evidence="9">
    <location>
        <begin position="292"/>
        <end position="303"/>
    </location>
</feature>
<keyword evidence="2 8" id="KW-0805">Transcription regulation</keyword>
<feature type="region of interest" description="Disordered" evidence="9">
    <location>
        <begin position="269"/>
        <end position="303"/>
    </location>
</feature>
<organism evidence="10">
    <name type="scientific">Anthurium amnicola</name>
    <dbReference type="NCBI Taxonomy" id="1678845"/>
    <lineage>
        <taxon>Eukaryota</taxon>
        <taxon>Viridiplantae</taxon>
        <taxon>Streptophyta</taxon>
        <taxon>Embryophyta</taxon>
        <taxon>Tracheophyta</taxon>
        <taxon>Spermatophyta</taxon>
        <taxon>Magnoliopsida</taxon>
        <taxon>Liliopsida</taxon>
        <taxon>Araceae</taxon>
        <taxon>Pothoideae</taxon>
        <taxon>Potheae</taxon>
        <taxon>Anthurium</taxon>
    </lineage>
</organism>
<dbReference type="EMBL" id="GDJX01024806">
    <property type="protein sequence ID" value="JAT43130.1"/>
    <property type="molecule type" value="Transcribed_RNA"/>
</dbReference>
<feature type="compositionally biased region" description="Polar residues" evidence="9">
    <location>
        <begin position="76"/>
        <end position="91"/>
    </location>
</feature>
<proteinExistence type="inferred from homology"/>
<keyword evidence="4" id="KW-0010">Activator</keyword>
<name>A0A1D1XL82_9ARAE</name>
<comment type="function">
    <text evidence="8">Component of the sequence-specific heterotrimeric transcription factor (NF-Y) which specifically recognizes a 5'-CCAAT-3' box motif found in the promoters of its target genes.</text>
</comment>
<evidence type="ECO:0000313" key="10">
    <source>
        <dbReference type="EMBL" id="JAT43130.1"/>
    </source>
</evidence>
<evidence type="ECO:0000256" key="9">
    <source>
        <dbReference type="SAM" id="MobiDB-lite"/>
    </source>
</evidence>
<evidence type="ECO:0000256" key="1">
    <source>
        <dbReference type="ARBA" id="ARBA00004123"/>
    </source>
</evidence>
<evidence type="ECO:0000256" key="6">
    <source>
        <dbReference type="ARBA" id="ARBA00023242"/>
    </source>
</evidence>
<dbReference type="Pfam" id="PF02045">
    <property type="entry name" value="CBFB_NFYA"/>
    <property type="match status" value="1"/>
</dbReference>
<dbReference type="GO" id="GO:0003700">
    <property type="term" value="F:DNA-binding transcription factor activity"/>
    <property type="evidence" value="ECO:0007669"/>
    <property type="project" value="UniProtKB-UniRule"/>
</dbReference>
<feature type="non-terminal residue" evidence="10">
    <location>
        <position position="1"/>
    </location>
</feature>
<feature type="region of interest" description="Disordered" evidence="9">
    <location>
        <begin position="34"/>
        <end position="152"/>
    </location>
</feature>
<dbReference type="InterPro" id="IPR001289">
    <property type="entry name" value="NFYA"/>
</dbReference>
<feature type="compositionally biased region" description="Acidic residues" evidence="9">
    <location>
        <begin position="92"/>
        <end position="109"/>
    </location>
</feature>
<reference evidence="10" key="1">
    <citation type="submission" date="2015-07" db="EMBL/GenBank/DDBJ databases">
        <title>Transcriptome Assembly of Anthurium amnicola.</title>
        <authorList>
            <person name="Suzuki J."/>
        </authorList>
    </citation>
    <scope>NUCLEOTIDE SEQUENCE</scope>
</reference>
<evidence type="ECO:0000256" key="2">
    <source>
        <dbReference type="ARBA" id="ARBA00023015"/>
    </source>
</evidence>
<sequence>FMRLVGAGMFLEENLGFAWRDLELAQASVGQGGASATGIGRMPSKSNNAKSVEPDARIVLPATVGSQPWGRGAGYNTVSSNVSHGSASESPQVDDLEGSEGAEGEEQSETENNIIEAEGVSKRIQNRATQTDESYGQEQQDPQPDSSAMPPVVADFGVPQIQLDFDHPTIEDCAPFPNSKTYYSGLLTPYGAHTLVHSQLTVMPHRRVPLPPEVAEEPVYVNAKQYHGIIRRRQSRAKAELEKNATKVRKPYLHESRHQHAMRRVRGSGGRFLNTKNADGFANSTGEKAESSGETQSSQSTCSVSQHAGNLDCISGTREMNDSTFQCVYDPNTCTNGNAMCQLNSSFDLSAFHPVSDEETDEGDCSG</sequence>
<dbReference type="Gene3D" id="6.10.250.2430">
    <property type="match status" value="1"/>
</dbReference>
<evidence type="ECO:0000256" key="4">
    <source>
        <dbReference type="ARBA" id="ARBA00023159"/>
    </source>
</evidence>
<dbReference type="GO" id="GO:0016602">
    <property type="term" value="C:CCAAT-binding factor complex"/>
    <property type="evidence" value="ECO:0007669"/>
    <property type="project" value="InterPro"/>
</dbReference>
<evidence type="ECO:0000256" key="5">
    <source>
        <dbReference type="ARBA" id="ARBA00023163"/>
    </source>
</evidence>
<dbReference type="GO" id="GO:0003677">
    <property type="term" value="F:DNA binding"/>
    <property type="evidence" value="ECO:0007669"/>
    <property type="project" value="UniProtKB-KW"/>
</dbReference>
<evidence type="ECO:0000256" key="8">
    <source>
        <dbReference type="RuleBase" id="RU367155"/>
    </source>
</evidence>
<protein>
    <recommendedName>
        <fullName evidence="8">Nuclear transcription factor Y subunit</fullName>
    </recommendedName>
</protein>
<comment type="subunit">
    <text evidence="7">Heterotrimeric transcription factor composed of three components, NF-YA, NF-YB and NF-YC. NF-YB and NF-YC must interact and dimerize for NF-YA association and DNA binding.</text>
</comment>
<keyword evidence="5 8" id="KW-0804">Transcription</keyword>
<keyword evidence="3 8" id="KW-0238">DNA-binding</keyword>
<evidence type="ECO:0000256" key="7">
    <source>
        <dbReference type="ARBA" id="ARBA00025911"/>
    </source>
</evidence>
<dbReference type="InterPro" id="IPR018362">
    <property type="entry name" value="CCAAT-binding_factor_CS"/>
</dbReference>
<dbReference type="SMART" id="SM00521">
    <property type="entry name" value="CBF"/>
    <property type="match status" value="1"/>
</dbReference>
<dbReference type="AlphaFoldDB" id="A0A1D1XL82"/>
<accession>A0A1D1XL82</accession>
<comment type="subcellular location">
    <subcellularLocation>
        <location evidence="1 8">Nucleus</location>
    </subcellularLocation>
</comment>
<dbReference type="PRINTS" id="PR00616">
    <property type="entry name" value="CCAATSUBUNTB"/>
</dbReference>
<dbReference type="PROSITE" id="PS00686">
    <property type="entry name" value="NFYA_HAP2_1"/>
    <property type="match status" value="1"/>
</dbReference>
<feature type="compositionally biased region" description="Polar residues" evidence="9">
    <location>
        <begin position="274"/>
        <end position="286"/>
    </location>
</feature>